<dbReference type="PANTHER" id="PTHR31836">
    <property type="match status" value="1"/>
</dbReference>
<dbReference type="CDD" id="cd22191">
    <property type="entry name" value="DPBB_RlpA_EXP_N-like"/>
    <property type="match status" value="1"/>
</dbReference>
<dbReference type="SUPFAM" id="SSF50685">
    <property type="entry name" value="Barwin-like endoglucanases"/>
    <property type="match status" value="1"/>
</dbReference>
<dbReference type="PANTHER" id="PTHR31836:SF28">
    <property type="entry name" value="SRCR DOMAIN-CONTAINING PROTEIN-RELATED"/>
    <property type="match status" value="1"/>
</dbReference>
<evidence type="ECO:0000256" key="1">
    <source>
        <dbReference type="ARBA" id="ARBA00022729"/>
    </source>
</evidence>
<reference evidence="3 4" key="1">
    <citation type="submission" date="2018-01" db="EMBL/GenBank/DDBJ databases">
        <title>Harnessing the power of phylogenomics to disentangle the directionality and signatures of interkingdom host jumping in the parasitic fungal genus Tolypocladium.</title>
        <authorList>
            <person name="Quandt C.A."/>
            <person name="Patterson W."/>
            <person name="Spatafora J.W."/>
        </authorList>
    </citation>
    <scope>NUCLEOTIDE SEQUENCE [LARGE SCALE GENOMIC DNA]</scope>
    <source>
        <strain evidence="3 4">NRBC 100945</strain>
    </source>
</reference>
<organism evidence="3 4">
    <name type="scientific">Tolypocladium paradoxum</name>
    <dbReference type="NCBI Taxonomy" id="94208"/>
    <lineage>
        <taxon>Eukaryota</taxon>
        <taxon>Fungi</taxon>
        <taxon>Dikarya</taxon>
        <taxon>Ascomycota</taxon>
        <taxon>Pezizomycotina</taxon>
        <taxon>Sordariomycetes</taxon>
        <taxon>Hypocreomycetidae</taxon>
        <taxon>Hypocreales</taxon>
        <taxon>Ophiocordycipitaceae</taxon>
        <taxon>Tolypocladium</taxon>
    </lineage>
</organism>
<protein>
    <submittedName>
        <fullName evidence="3">Papain inhibitor</fullName>
    </submittedName>
</protein>
<evidence type="ECO:0000313" key="3">
    <source>
        <dbReference type="EMBL" id="POR36405.1"/>
    </source>
</evidence>
<evidence type="ECO:0000256" key="2">
    <source>
        <dbReference type="SAM" id="SignalP"/>
    </source>
</evidence>
<name>A0A2S4L1U3_9HYPO</name>
<proteinExistence type="predicted"/>
<comment type="caution">
    <text evidence="3">The sequence shown here is derived from an EMBL/GenBank/DDBJ whole genome shotgun (WGS) entry which is preliminary data.</text>
</comment>
<gene>
    <name evidence="3" type="ORF">TPAR_03409</name>
</gene>
<sequence length="128" mass="13501">MVAFTTTLTALAAVFAVGFAAPAQTNDLSSTNPLNIGEISWSKVGYGACDVTSKDTDFVVAVSTFYFNAADQCGREILVRHGVNSAVAKLVNCCSACKLNDIVLSPAAFEKAVGNLTMERVIGAWEFI</sequence>
<dbReference type="EMBL" id="PKSG01000327">
    <property type="protein sequence ID" value="POR36405.1"/>
    <property type="molecule type" value="Genomic_DNA"/>
</dbReference>
<dbReference type="STRING" id="94208.A0A2S4L1U3"/>
<dbReference type="InterPro" id="IPR051477">
    <property type="entry name" value="Expansin_CellWall"/>
</dbReference>
<dbReference type="Proteomes" id="UP000237481">
    <property type="component" value="Unassembled WGS sequence"/>
</dbReference>
<dbReference type="OrthoDB" id="406505at2759"/>
<dbReference type="Gene3D" id="2.40.40.10">
    <property type="entry name" value="RlpA-like domain"/>
    <property type="match status" value="1"/>
</dbReference>
<feature type="chain" id="PRO_5015515969" evidence="2">
    <location>
        <begin position="21"/>
        <end position="128"/>
    </location>
</feature>
<feature type="signal peptide" evidence="2">
    <location>
        <begin position="1"/>
        <end position="20"/>
    </location>
</feature>
<dbReference type="InterPro" id="IPR036908">
    <property type="entry name" value="RlpA-like_sf"/>
</dbReference>
<keyword evidence="1 2" id="KW-0732">Signal</keyword>
<accession>A0A2S4L1U3</accession>
<dbReference type="AlphaFoldDB" id="A0A2S4L1U3"/>
<evidence type="ECO:0000313" key="4">
    <source>
        <dbReference type="Proteomes" id="UP000237481"/>
    </source>
</evidence>
<keyword evidence="4" id="KW-1185">Reference proteome</keyword>